<comment type="caution">
    <text evidence="1">The sequence shown here is derived from an EMBL/GenBank/DDBJ whole genome shotgun (WGS) entry which is preliminary data.</text>
</comment>
<sequence length="111" mass="11234">MAATEIKLQKVELNKGLTLSAAAALDQTDGAYVDFTGQDTKTVIILSGSGEATIKAGTGIQGVSDMTVTASANGTAVELDSGAFKITTGEHKGKVHITGASTIKVQAILLV</sequence>
<organism evidence="1 2">
    <name type="scientific">Faecalibacterium prausnitzii</name>
    <dbReference type="NCBI Taxonomy" id="853"/>
    <lineage>
        <taxon>Bacteria</taxon>
        <taxon>Bacillati</taxon>
        <taxon>Bacillota</taxon>
        <taxon>Clostridia</taxon>
        <taxon>Eubacteriales</taxon>
        <taxon>Oscillospiraceae</taxon>
        <taxon>Faecalibacterium</taxon>
    </lineage>
</organism>
<evidence type="ECO:0000313" key="1">
    <source>
        <dbReference type="EMBL" id="MBS6623206.1"/>
    </source>
</evidence>
<reference evidence="1" key="1">
    <citation type="submission" date="2021-02" db="EMBL/GenBank/DDBJ databases">
        <title>Infant gut strain persistence is associated with maternal origin, phylogeny, and functional potential including surface adhesion and iron acquisition.</title>
        <authorList>
            <person name="Lou Y.C."/>
        </authorList>
    </citation>
    <scope>NUCLEOTIDE SEQUENCE</scope>
    <source>
        <strain evidence="1">L2_039_000G1_dasL2_039_000G1_maxbin2.maxbin.077</strain>
    </source>
</reference>
<name>A0A9E1M0W3_9FIRM</name>
<gene>
    <name evidence="1" type="ORF">KH315_13815</name>
</gene>
<dbReference type="Proteomes" id="UP000811365">
    <property type="component" value="Unassembled WGS sequence"/>
</dbReference>
<dbReference type="EMBL" id="JAGZYH010000078">
    <property type="protein sequence ID" value="MBS6623206.1"/>
    <property type="molecule type" value="Genomic_DNA"/>
</dbReference>
<accession>A0A9E1M0W3</accession>
<proteinExistence type="predicted"/>
<protein>
    <submittedName>
        <fullName evidence="1">Uncharacterized protein</fullName>
    </submittedName>
</protein>
<evidence type="ECO:0000313" key="2">
    <source>
        <dbReference type="Proteomes" id="UP000811365"/>
    </source>
</evidence>
<dbReference type="AlphaFoldDB" id="A0A9E1M0W3"/>